<feature type="domain" description="B box-type" evidence="11">
    <location>
        <begin position="58"/>
        <end position="105"/>
    </location>
</feature>
<sequence length="209" mass="23075">MKIRCDVCEKAEATVFCSADEAALCSTCDRRVHQANKLAGKHLRFSLHHHTTTHSSKDSSPLCDICQERRAFLFCREDRAILCRECDVPIHAANELTRNHNRFLLTSVKLSAFSAQHDPAAGSCGAKRNRSSQLPPPPPAVPRNNNDLYYCGNNNNWEGGSPASYSSCSGDTTTGSASSISEYLENLPGWRVDDFLDPPASPLWTTPYM</sequence>
<dbReference type="EMBL" id="OZ034817">
    <property type="protein sequence ID" value="CAL1384884.1"/>
    <property type="molecule type" value="Genomic_DNA"/>
</dbReference>
<keyword evidence="7" id="KW-0804">Transcription</keyword>
<dbReference type="InterPro" id="IPR051979">
    <property type="entry name" value="B-box_zinc_finger"/>
</dbReference>
<organism evidence="12 13">
    <name type="scientific">Linum trigynum</name>
    <dbReference type="NCBI Taxonomy" id="586398"/>
    <lineage>
        <taxon>Eukaryota</taxon>
        <taxon>Viridiplantae</taxon>
        <taxon>Streptophyta</taxon>
        <taxon>Embryophyta</taxon>
        <taxon>Tracheophyta</taxon>
        <taxon>Spermatophyta</taxon>
        <taxon>Magnoliopsida</taxon>
        <taxon>eudicotyledons</taxon>
        <taxon>Gunneridae</taxon>
        <taxon>Pentapetalae</taxon>
        <taxon>rosids</taxon>
        <taxon>fabids</taxon>
        <taxon>Malpighiales</taxon>
        <taxon>Linaceae</taxon>
        <taxon>Linum</taxon>
    </lineage>
</organism>
<evidence type="ECO:0000256" key="7">
    <source>
        <dbReference type="ARBA" id="ARBA00023163"/>
    </source>
</evidence>
<dbReference type="FunFam" id="3.30.160.60:FF:000856">
    <property type="entry name" value="B-box zinc finger protein 21"/>
    <property type="match status" value="1"/>
</dbReference>
<dbReference type="GO" id="GO:0005634">
    <property type="term" value="C:nucleus"/>
    <property type="evidence" value="ECO:0007669"/>
    <property type="project" value="UniProtKB-SubCell"/>
</dbReference>
<evidence type="ECO:0000313" key="13">
    <source>
        <dbReference type="Proteomes" id="UP001497516"/>
    </source>
</evidence>
<protein>
    <recommendedName>
        <fullName evidence="11">B box-type domain-containing protein</fullName>
    </recommendedName>
</protein>
<dbReference type="AlphaFoldDB" id="A0AAV2EGK1"/>
<keyword evidence="4 9" id="KW-0863">Zinc-finger</keyword>
<dbReference type="SMART" id="SM00336">
    <property type="entry name" value="BBOX"/>
    <property type="match status" value="2"/>
</dbReference>
<evidence type="ECO:0000256" key="1">
    <source>
        <dbReference type="ARBA" id="ARBA00004123"/>
    </source>
</evidence>
<evidence type="ECO:0000256" key="5">
    <source>
        <dbReference type="ARBA" id="ARBA00022833"/>
    </source>
</evidence>
<feature type="domain" description="B box-type" evidence="11">
    <location>
        <begin position="1"/>
        <end position="47"/>
    </location>
</feature>
<reference evidence="12 13" key="1">
    <citation type="submission" date="2024-04" db="EMBL/GenBank/DDBJ databases">
        <authorList>
            <person name="Fracassetti M."/>
        </authorList>
    </citation>
    <scope>NUCLEOTIDE SEQUENCE [LARGE SCALE GENOMIC DNA]</scope>
</reference>
<gene>
    <name evidence="12" type="ORF">LTRI10_LOCUS26055</name>
</gene>
<evidence type="ECO:0000256" key="10">
    <source>
        <dbReference type="SAM" id="MobiDB-lite"/>
    </source>
</evidence>
<dbReference type="GO" id="GO:0009640">
    <property type="term" value="P:photomorphogenesis"/>
    <property type="evidence" value="ECO:0007669"/>
    <property type="project" value="TreeGrafter"/>
</dbReference>
<keyword evidence="6" id="KW-0805">Transcription regulation</keyword>
<name>A0AAV2EGK1_9ROSI</name>
<dbReference type="Pfam" id="PF00643">
    <property type="entry name" value="zf-B_box"/>
    <property type="match status" value="2"/>
</dbReference>
<accession>A0AAV2EGK1</accession>
<evidence type="ECO:0000256" key="9">
    <source>
        <dbReference type="PROSITE-ProRule" id="PRU00024"/>
    </source>
</evidence>
<keyword evidence="5" id="KW-0862">Zinc</keyword>
<dbReference type="InterPro" id="IPR000315">
    <property type="entry name" value="Znf_B-box"/>
</dbReference>
<feature type="region of interest" description="Disordered" evidence="10">
    <location>
        <begin position="121"/>
        <end position="145"/>
    </location>
</feature>
<comment type="subcellular location">
    <subcellularLocation>
        <location evidence="1">Nucleus</location>
    </subcellularLocation>
</comment>
<proteinExistence type="predicted"/>
<dbReference type="InterPro" id="IPR049808">
    <property type="entry name" value="CONSTANS-like_Bbox1"/>
</dbReference>
<dbReference type="Proteomes" id="UP001497516">
    <property type="component" value="Chromosome 4"/>
</dbReference>
<dbReference type="GO" id="GO:0008270">
    <property type="term" value="F:zinc ion binding"/>
    <property type="evidence" value="ECO:0007669"/>
    <property type="project" value="UniProtKB-KW"/>
</dbReference>
<dbReference type="PROSITE" id="PS50119">
    <property type="entry name" value="ZF_BBOX"/>
    <property type="match status" value="2"/>
</dbReference>
<dbReference type="GO" id="GO:0006355">
    <property type="term" value="P:regulation of DNA-templated transcription"/>
    <property type="evidence" value="ECO:0007669"/>
    <property type="project" value="TreeGrafter"/>
</dbReference>
<evidence type="ECO:0000256" key="4">
    <source>
        <dbReference type="ARBA" id="ARBA00022771"/>
    </source>
</evidence>
<evidence type="ECO:0000256" key="8">
    <source>
        <dbReference type="ARBA" id="ARBA00023242"/>
    </source>
</evidence>
<dbReference type="PANTHER" id="PTHR31832:SF87">
    <property type="entry name" value="B-BOX ZINC FINGER PROTEIN 20"/>
    <property type="match status" value="1"/>
</dbReference>
<evidence type="ECO:0000256" key="6">
    <source>
        <dbReference type="ARBA" id="ARBA00023015"/>
    </source>
</evidence>
<keyword evidence="13" id="KW-1185">Reference proteome</keyword>
<dbReference type="CDD" id="cd19821">
    <property type="entry name" value="Bbox1_BBX-like"/>
    <property type="match status" value="2"/>
</dbReference>
<evidence type="ECO:0000256" key="3">
    <source>
        <dbReference type="ARBA" id="ARBA00022737"/>
    </source>
</evidence>
<keyword evidence="3" id="KW-0677">Repeat</keyword>
<dbReference type="Gene3D" id="3.30.160.60">
    <property type="entry name" value="Classic Zinc Finger"/>
    <property type="match status" value="1"/>
</dbReference>
<evidence type="ECO:0000256" key="2">
    <source>
        <dbReference type="ARBA" id="ARBA00022723"/>
    </source>
</evidence>
<keyword evidence="2" id="KW-0479">Metal-binding</keyword>
<dbReference type="PANTHER" id="PTHR31832">
    <property type="entry name" value="B-BOX ZINC FINGER PROTEIN 22"/>
    <property type="match status" value="1"/>
</dbReference>
<dbReference type="GO" id="GO:0000976">
    <property type="term" value="F:transcription cis-regulatory region binding"/>
    <property type="evidence" value="ECO:0007669"/>
    <property type="project" value="UniProtKB-ARBA"/>
</dbReference>
<keyword evidence="8" id="KW-0539">Nucleus</keyword>
<evidence type="ECO:0000259" key="11">
    <source>
        <dbReference type="PROSITE" id="PS50119"/>
    </source>
</evidence>
<evidence type="ECO:0000313" key="12">
    <source>
        <dbReference type="EMBL" id="CAL1384884.1"/>
    </source>
</evidence>